<proteinExistence type="predicted"/>
<sequence length="242" mass="27349">MYKSNVQEPVKMPTLTVFQTQLAAIMELFTKAAVAKIEKLFGDYSSSAELQRKMCPQNQDETPKNKLMDRDCIKGQLVSIMEILTKEAMGKISTLVDQASTMRHLGLAQNENEGRVLQSSANRHSHSVRVQVDHEFRGAKEGEPISRCTISVRSEGGTTAAEEEEAPQQSVVMTSAEKAVESSAHTKERPPYEGQRREEERGTHLTPTEHQEEQDPRAHQPKVRHYRCHRVQSELEDFHPGE</sequence>
<organism evidence="2 3">
    <name type="scientific">Aldrovandia affinis</name>
    <dbReference type="NCBI Taxonomy" id="143900"/>
    <lineage>
        <taxon>Eukaryota</taxon>
        <taxon>Metazoa</taxon>
        <taxon>Chordata</taxon>
        <taxon>Craniata</taxon>
        <taxon>Vertebrata</taxon>
        <taxon>Euteleostomi</taxon>
        <taxon>Actinopterygii</taxon>
        <taxon>Neopterygii</taxon>
        <taxon>Teleostei</taxon>
        <taxon>Notacanthiformes</taxon>
        <taxon>Halosauridae</taxon>
        <taxon>Aldrovandia</taxon>
    </lineage>
</organism>
<dbReference type="AlphaFoldDB" id="A0AAD7TCC8"/>
<comment type="caution">
    <text evidence="2">The sequence shown here is derived from an EMBL/GenBank/DDBJ whole genome shotgun (WGS) entry which is preliminary data.</text>
</comment>
<evidence type="ECO:0000313" key="2">
    <source>
        <dbReference type="EMBL" id="KAJ8418337.1"/>
    </source>
</evidence>
<feature type="region of interest" description="Disordered" evidence="1">
    <location>
        <begin position="153"/>
        <end position="225"/>
    </location>
</feature>
<evidence type="ECO:0000313" key="3">
    <source>
        <dbReference type="Proteomes" id="UP001221898"/>
    </source>
</evidence>
<dbReference type="EMBL" id="JAINUG010000002">
    <property type="protein sequence ID" value="KAJ8418337.1"/>
    <property type="molecule type" value="Genomic_DNA"/>
</dbReference>
<dbReference type="Proteomes" id="UP001221898">
    <property type="component" value="Unassembled WGS sequence"/>
</dbReference>
<reference evidence="2" key="1">
    <citation type="journal article" date="2023" name="Science">
        <title>Genome structures resolve the early diversification of teleost fishes.</title>
        <authorList>
            <person name="Parey E."/>
            <person name="Louis A."/>
            <person name="Montfort J."/>
            <person name="Bouchez O."/>
            <person name="Roques C."/>
            <person name="Iampietro C."/>
            <person name="Lluch J."/>
            <person name="Castinel A."/>
            <person name="Donnadieu C."/>
            <person name="Desvignes T."/>
            <person name="Floi Bucao C."/>
            <person name="Jouanno E."/>
            <person name="Wen M."/>
            <person name="Mejri S."/>
            <person name="Dirks R."/>
            <person name="Jansen H."/>
            <person name="Henkel C."/>
            <person name="Chen W.J."/>
            <person name="Zahm M."/>
            <person name="Cabau C."/>
            <person name="Klopp C."/>
            <person name="Thompson A.W."/>
            <person name="Robinson-Rechavi M."/>
            <person name="Braasch I."/>
            <person name="Lecointre G."/>
            <person name="Bobe J."/>
            <person name="Postlethwait J.H."/>
            <person name="Berthelot C."/>
            <person name="Roest Crollius H."/>
            <person name="Guiguen Y."/>
        </authorList>
    </citation>
    <scope>NUCLEOTIDE SEQUENCE</scope>
    <source>
        <strain evidence="2">NC1722</strain>
    </source>
</reference>
<protein>
    <submittedName>
        <fullName evidence="2">Uncharacterized protein</fullName>
    </submittedName>
</protein>
<feature type="compositionally biased region" description="Basic and acidic residues" evidence="1">
    <location>
        <begin position="178"/>
        <end position="218"/>
    </location>
</feature>
<gene>
    <name evidence="2" type="ORF">AAFF_G00140460</name>
</gene>
<evidence type="ECO:0000256" key="1">
    <source>
        <dbReference type="SAM" id="MobiDB-lite"/>
    </source>
</evidence>
<accession>A0AAD7TCC8</accession>
<name>A0AAD7TCC8_9TELE</name>
<keyword evidence="3" id="KW-1185">Reference proteome</keyword>